<reference evidence="1" key="2">
    <citation type="submission" date="2020-09" db="EMBL/GenBank/DDBJ databases">
        <authorList>
            <person name="Sun Q."/>
            <person name="Zhou Y."/>
        </authorList>
    </citation>
    <scope>NUCLEOTIDE SEQUENCE</scope>
    <source>
        <strain evidence="1">CGMCC 4.7679</strain>
    </source>
</reference>
<proteinExistence type="predicted"/>
<dbReference type="Proteomes" id="UP000658656">
    <property type="component" value="Unassembled WGS sequence"/>
</dbReference>
<sequence>MDGVVDLFRREAAAAHRHTVPVEDGADRSSFDAELVAEFVHSRAGPVVGDQLLDLFGAELTGAAGAIALDRRGLGCVEPGKLLAEFFQGSDLVGDGAGTAAERLWAGSILLEGEPL</sequence>
<protein>
    <submittedName>
        <fullName evidence="1">Uncharacterized protein</fullName>
    </submittedName>
</protein>
<accession>A0A8H9J5Y7</accession>
<name>A0A8H9J5Y7_9PSEU</name>
<comment type="caution">
    <text evidence="1">The sequence shown here is derived from an EMBL/GenBank/DDBJ whole genome shotgun (WGS) entry which is preliminary data.</text>
</comment>
<dbReference type="AlphaFoldDB" id="A0A8H9J5Y7"/>
<organism evidence="1 2">
    <name type="scientific">Amycolatopsis bartoniae</name>
    <dbReference type="NCBI Taxonomy" id="941986"/>
    <lineage>
        <taxon>Bacteria</taxon>
        <taxon>Bacillati</taxon>
        <taxon>Actinomycetota</taxon>
        <taxon>Actinomycetes</taxon>
        <taxon>Pseudonocardiales</taxon>
        <taxon>Pseudonocardiaceae</taxon>
        <taxon>Amycolatopsis</taxon>
    </lineage>
</organism>
<dbReference type="EMBL" id="BNAV01000013">
    <property type="protein sequence ID" value="GHF79694.1"/>
    <property type="molecule type" value="Genomic_DNA"/>
</dbReference>
<reference evidence="1" key="1">
    <citation type="journal article" date="2014" name="Int. J. Syst. Evol. Microbiol.">
        <title>Complete genome sequence of Corynebacterium casei LMG S-19264T (=DSM 44701T), isolated from a smear-ripened cheese.</title>
        <authorList>
            <consortium name="US DOE Joint Genome Institute (JGI-PGF)"/>
            <person name="Walter F."/>
            <person name="Albersmeier A."/>
            <person name="Kalinowski J."/>
            <person name="Ruckert C."/>
        </authorList>
    </citation>
    <scope>NUCLEOTIDE SEQUENCE</scope>
    <source>
        <strain evidence="1">CGMCC 4.7679</strain>
    </source>
</reference>
<dbReference type="RefSeq" id="WP_183176905.1">
    <property type="nucleotide sequence ID" value="NZ_BNAV01000013.1"/>
</dbReference>
<keyword evidence="2" id="KW-1185">Reference proteome</keyword>
<evidence type="ECO:0000313" key="1">
    <source>
        <dbReference type="EMBL" id="GHF79694.1"/>
    </source>
</evidence>
<evidence type="ECO:0000313" key="2">
    <source>
        <dbReference type="Proteomes" id="UP000658656"/>
    </source>
</evidence>
<gene>
    <name evidence="1" type="ORF">GCM10017566_62360</name>
</gene>